<evidence type="ECO:0000313" key="1">
    <source>
        <dbReference type="EMBL" id="ELP89887.1"/>
    </source>
</evidence>
<dbReference type="KEGG" id="eiv:EIN_462530"/>
<reference evidence="1 2" key="1">
    <citation type="submission" date="2012-10" db="EMBL/GenBank/DDBJ databases">
        <authorList>
            <person name="Zafar N."/>
            <person name="Inman J."/>
            <person name="Hall N."/>
            <person name="Lorenzi H."/>
            <person name="Caler E."/>
        </authorList>
    </citation>
    <scope>NUCLEOTIDE SEQUENCE [LARGE SCALE GENOMIC DNA]</scope>
    <source>
        <strain evidence="1 2">IP1</strain>
    </source>
</reference>
<dbReference type="VEuPathDB" id="AmoebaDB:EIN_462530"/>
<dbReference type="Proteomes" id="UP000014680">
    <property type="component" value="Unassembled WGS sequence"/>
</dbReference>
<proteinExistence type="predicted"/>
<evidence type="ECO:0000313" key="2">
    <source>
        <dbReference type="Proteomes" id="UP000014680"/>
    </source>
</evidence>
<dbReference type="AlphaFoldDB" id="A0A0A1U695"/>
<organism evidence="1 2">
    <name type="scientific">Entamoeba invadens IP1</name>
    <dbReference type="NCBI Taxonomy" id="370355"/>
    <lineage>
        <taxon>Eukaryota</taxon>
        <taxon>Amoebozoa</taxon>
        <taxon>Evosea</taxon>
        <taxon>Archamoebae</taxon>
        <taxon>Mastigamoebida</taxon>
        <taxon>Entamoebidae</taxon>
        <taxon>Entamoeba</taxon>
    </lineage>
</organism>
<name>A0A0A1U695_ENTIV</name>
<dbReference type="GeneID" id="14888870"/>
<dbReference type="OrthoDB" id="25367at2759"/>
<dbReference type="EMBL" id="KB206565">
    <property type="protein sequence ID" value="ELP89887.1"/>
    <property type="molecule type" value="Genomic_DNA"/>
</dbReference>
<sequence>MSRVTDQQELINKAVDALEKLIQTWAALCSKINASVQTYIDSTSVVATENSIETLEGYIVRLESLYNQMDSQLQTLFKRLEKLPVGADTSVSQLYHRQWELFEFIVNSYRDEWILRDDLVQKMKVSTSKQFVSERQEVCNAQVNMLQIQNNLDILKTSRSFSGVANRHLR</sequence>
<gene>
    <name evidence="1" type="ORF">EIN_462530</name>
</gene>
<dbReference type="RefSeq" id="XP_004256658.1">
    <property type="nucleotide sequence ID" value="XM_004256610.1"/>
</dbReference>
<accession>A0A0A1U695</accession>
<protein>
    <submittedName>
        <fullName evidence="1">Uncharacterized protein</fullName>
    </submittedName>
</protein>
<keyword evidence="2" id="KW-1185">Reference proteome</keyword>
<dbReference type="OMA" id="QCEMIEQ"/>